<feature type="domain" description="Integrase catalytic" evidence="2">
    <location>
        <begin position="10"/>
        <end position="204"/>
    </location>
</feature>
<gene>
    <name evidence="4" type="primary">LOC107222054</name>
</gene>
<dbReference type="Pfam" id="PF00665">
    <property type="entry name" value="rve"/>
    <property type="match status" value="1"/>
</dbReference>
<keyword evidence="1" id="KW-0472">Membrane</keyword>
<dbReference type="OrthoDB" id="6432478at2759"/>
<keyword evidence="3" id="KW-1185">Reference proteome</keyword>
<keyword evidence="1" id="KW-0812">Transmembrane</keyword>
<name>A0A6J0BPV3_NEOLC</name>
<dbReference type="InterPro" id="IPR001584">
    <property type="entry name" value="Integrase_cat-core"/>
</dbReference>
<proteinExistence type="predicted"/>
<evidence type="ECO:0000256" key="1">
    <source>
        <dbReference type="SAM" id="Phobius"/>
    </source>
</evidence>
<reference evidence="4" key="1">
    <citation type="submission" date="2025-08" db="UniProtKB">
        <authorList>
            <consortium name="RefSeq"/>
        </authorList>
    </citation>
    <scope>IDENTIFICATION</scope>
    <source>
        <tissue evidence="4">Thorax and Abdomen</tissue>
    </source>
</reference>
<evidence type="ECO:0000313" key="4">
    <source>
        <dbReference type="RefSeq" id="XP_015516751.1"/>
    </source>
</evidence>
<dbReference type="PANTHER" id="PTHR47331">
    <property type="entry name" value="PHD-TYPE DOMAIN-CONTAINING PROTEIN"/>
    <property type="match status" value="1"/>
</dbReference>
<dbReference type="Proteomes" id="UP000829291">
    <property type="component" value="Chromosome 2"/>
</dbReference>
<dbReference type="AlphaFoldDB" id="A0A6J0BPV3"/>
<accession>A0A6J0BPV3</accession>
<dbReference type="InterPro" id="IPR012337">
    <property type="entry name" value="RNaseH-like_sf"/>
</dbReference>
<dbReference type="SUPFAM" id="SSF53098">
    <property type="entry name" value="Ribonuclease H-like"/>
    <property type="match status" value="1"/>
</dbReference>
<evidence type="ECO:0000313" key="3">
    <source>
        <dbReference type="Proteomes" id="UP000829291"/>
    </source>
</evidence>
<feature type="transmembrane region" description="Helical" evidence="1">
    <location>
        <begin position="39"/>
        <end position="56"/>
    </location>
</feature>
<organism evidence="4">
    <name type="scientific">Neodiprion lecontei</name>
    <name type="common">Redheaded pine sawfly</name>
    <dbReference type="NCBI Taxonomy" id="441921"/>
    <lineage>
        <taxon>Eukaryota</taxon>
        <taxon>Metazoa</taxon>
        <taxon>Ecdysozoa</taxon>
        <taxon>Arthropoda</taxon>
        <taxon>Hexapoda</taxon>
        <taxon>Insecta</taxon>
        <taxon>Pterygota</taxon>
        <taxon>Neoptera</taxon>
        <taxon>Endopterygota</taxon>
        <taxon>Hymenoptera</taxon>
        <taxon>Tenthredinoidea</taxon>
        <taxon>Diprionidae</taxon>
        <taxon>Diprioninae</taxon>
        <taxon>Neodiprion</taxon>
    </lineage>
</organism>
<dbReference type="Gene3D" id="3.30.420.10">
    <property type="entry name" value="Ribonuclease H-like superfamily/Ribonuclease H"/>
    <property type="match status" value="1"/>
</dbReference>
<protein>
    <submittedName>
        <fullName evidence="4">Uncharacterized protein LOC107222054</fullName>
    </submittedName>
</protein>
<dbReference type="GeneID" id="107222054"/>
<dbReference type="KEGG" id="nlo:107222054"/>
<dbReference type="GO" id="GO:0015074">
    <property type="term" value="P:DNA integration"/>
    <property type="evidence" value="ECO:0007669"/>
    <property type="project" value="InterPro"/>
</dbReference>
<dbReference type="PANTHER" id="PTHR47331:SF1">
    <property type="entry name" value="GAG-LIKE PROTEIN"/>
    <property type="match status" value="1"/>
</dbReference>
<dbReference type="InterPro" id="IPR036397">
    <property type="entry name" value="RNaseH_sf"/>
</dbReference>
<dbReference type="RefSeq" id="XP_015516751.1">
    <property type="nucleotide sequence ID" value="XM_015661265.2"/>
</dbReference>
<evidence type="ECO:0000259" key="2">
    <source>
        <dbReference type="PROSITE" id="PS50994"/>
    </source>
</evidence>
<dbReference type="Pfam" id="PF18701">
    <property type="entry name" value="DUF5641"/>
    <property type="match status" value="1"/>
</dbReference>
<dbReference type="InterPro" id="IPR040676">
    <property type="entry name" value="DUF5641"/>
</dbReference>
<dbReference type="PROSITE" id="PS50994">
    <property type="entry name" value="INTEGRASE"/>
    <property type="match status" value="1"/>
</dbReference>
<keyword evidence="1" id="KW-1133">Transmembrane helix</keyword>
<dbReference type="InParanoid" id="A0A6J0BPV3"/>
<dbReference type="GO" id="GO:0003676">
    <property type="term" value="F:nucleic acid binding"/>
    <property type="evidence" value="ECO:0007669"/>
    <property type="project" value="InterPro"/>
</dbReference>
<sequence length="332" mass="37640">MGQLSKDRVTEARPFCNVGVDYCGPFYTKEKRFRNRARVKIYVAVFVCLVVKAVHLEVVSDMTSEGFIAALRRFVARRGKPSIISSDNGSNFVGAKTEIEDIQRLLGSNEHNIKVHNFLLTKEIKWKFIPPSSPHFGGIWEAAVKSFKHHLRRILGNILLCFEDFNTLVIEIESILNSRPLYPLSSDPNDPLALTPGHFLIGEPITSLPEIDFSTTPSNRLSTWKHVQKLKRDFWSRWHKEYVNELNVRHKWNRGDHTVDVGSIVVIKNDNLLPLQWHLGRVIAAHPGADGIIRTVQVKTATGTFYQSIKKSAPLPIENIERTIASTSGEEL</sequence>